<dbReference type="InterPro" id="IPR019554">
    <property type="entry name" value="Soluble_ligand-bd"/>
</dbReference>
<sequence length="249" mass="27321">MKRISHCLAIFFCGLAIACLSSCLSSKKLTYFGNLKDGSAPASVQSFQPVIGKNDVLQIWITTLDPSMTETLNGGAKAGEYLVQESGLVKLPLLGNIKAEGLTKAELSTAITNKILEDKLAKEPIVSVRVVNYKITMLGEIARPGAIPMPSERMTLLEAIGAAGDLTLYAKRDDVMLIREENGQRVTTHFSLLDDQVFSKDFYFLKSGDVIYVPPVKEKSLPLNRGFQLYSIILSSISFLVVIYLQLLK</sequence>
<protein>
    <submittedName>
        <fullName evidence="6">Polysaccharide export protein</fullName>
    </submittedName>
</protein>
<keyword evidence="2" id="KW-1133">Transmembrane helix</keyword>
<dbReference type="InterPro" id="IPR003715">
    <property type="entry name" value="Poly_export_N"/>
</dbReference>
<dbReference type="PROSITE" id="PS51257">
    <property type="entry name" value="PROKAR_LIPOPROTEIN"/>
    <property type="match status" value="1"/>
</dbReference>
<reference evidence="6 7" key="1">
    <citation type="submission" date="2019-11" db="EMBL/GenBank/DDBJ databases">
        <title>Pedobacter sp. HMF7056 Genome sequencing and assembly.</title>
        <authorList>
            <person name="Kang H."/>
            <person name="Kim H."/>
            <person name="Joh K."/>
        </authorList>
    </citation>
    <scope>NUCLEOTIDE SEQUENCE [LARGE SCALE GENOMIC DNA]</scope>
    <source>
        <strain evidence="6 7">HMF7056</strain>
    </source>
</reference>
<feature type="chain" id="PRO_5029647902" evidence="3">
    <location>
        <begin position="19"/>
        <end position="249"/>
    </location>
</feature>
<dbReference type="Gene3D" id="3.10.560.10">
    <property type="entry name" value="Outer membrane lipoprotein wza domain like"/>
    <property type="match status" value="1"/>
</dbReference>
<proteinExistence type="predicted"/>
<gene>
    <name evidence="6" type="ORF">GS398_19410</name>
</gene>
<dbReference type="PANTHER" id="PTHR33619:SF3">
    <property type="entry name" value="POLYSACCHARIDE EXPORT PROTEIN GFCE-RELATED"/>
    <property type="match status" value="1"/>
</dbReference>
<keyword evidence="2" id="KW-0472">Membrane</keyword>
<accession>A0A7K1Y449</accession>
<dbReference type="RefSeq" id="WP_160908479.1">
    <property type="nucleotide sequence ID" value="NZ_WVHS01000005.1"/>
</dbReference>
<dbReference type="Pfam" id="PF02563">
    <property type="entry name" value="Poly_export"/>
    <property type="match status" value="1"/>
</dbReference>
<feature type="domain" description="Soluble ligand binding" evidence="5">
    <location>
        <begin position="134"/>
        <end position="183"/>
    </location>
</feature>
<keyword evidence="1 3" id="KW-0732">Signal</keyword>
<feature type="domain" description="Polysaccharide export protein N-terminal" evidence="4">
    <location>
        <begin position="50"/>
        <end position="130"/>
    </location>
</feature>
<evidence type="ECO:0000256" key="2">
    <source>
        <dbReference type="SAM" id="Phobius"/>
    </source>
</evidence>
<comment type="caution">
    <text evidence="6">The sequence shown here is derived from an EMBL/GenBank/DDBJ whole genome shotgun (WGS) entry which is preliminary data.</text>
</comment>
<dbReference type="InterPro" id="IPR049712">
    <property type="entry name" value="Poly_export"/>
</dbReference>
<dbReference type="GO" id="GO:0015159">
    <property type="term" value="F:polysaccharide transmembrane transporter activity"/>
    <property type="evidence" value="ECO:0007669"/>
    <property type="project" value="InterPro"/>
</dbReference>
<dbReference type="EMBL" id="WVHS01000005">
    <property type="protein sequence ID" value="MXV17476.1"/>
    <property type="molecule type" value="Genomic_DNA"/>
</dbReference>
<evidence type="ECO:0000313" key="6">
    <source>
        <dbReference type="EMBL" id="MXV17476.1"/>
    </source>
</evidence>
<organism evidence="6 7">
    <name type="scientific">Hufsiella ginkgonis</name>
    <dbReference type="NCBI Taxonomy" id="2695274"/>
    <lineage>
        <taxon>Bacteria</taxon>
        <taxon>Pseudomonadati</taxon>
        <taxon>Bacteroidota</taxon>
        <taxon>Sphingobacteriia</taxon>
        <taxon>Sphingobacteriales</taxon>
        <taxon>Sphingobacteriaceae</taxon>
        <taxon>Hufsiella</taxon>
    </lineage>
</organism>
<dbReference type="AlphaFoldDB" id="A0A7K1Y449"/>
<dbReference type="Pfam" id="PF10531">
    <property type="entry name" value="SLBB"/>
    <property type="match status" value="1"/>
</dbReference>
<evidence type="ECO:0000313" key="7">
    <source>
        <dbReference type="Proteomes" id="UP000451233"/>
    </source>
</evidence>
<feature type="signal peptide" evidence="3">
    <location>
        <begin position="1"/>
        <end position="18"/>
    </location>
</feature>
<evidence type="ECO:0000256" key="3">
    <source>
        <dbReference type="SAM" id="SignalP"/>
    </source>
</evidence>
<name>A0A7K1Y449_9SPHI</name>
<feature type="transmembrane region" description="Helical" evidence="2">
    <location>
        <begin position="227"/>
        <end position="247"/>
    </location>
</feature>
<evidence type="ECO:0000259" key="4">
    <source>
        <dbReference type="Pfam" id="PF02563"/>
    </source>
</evidence>
<dbReference type="PANTHER" id="PTHR33619">
    <property type="entry name" value="POLYSACCHARIDE EXPORT PROTEIN GFCE-RELATED"/>
    <property type="match status" value="1"/>
</dbReference>
<evidence type="ECO:0000259" key="5">
    <source>
        <dbReference type="Pfam" id="PF10531"/>
    </source>
</evidence>
<keyword evidence="7" id="KW-1185">Reference proteome</keyword>
<dbReference type="Proteomes" id="UP000451233">
    <property type="component" value="Unassembled WGS sequence"/>
</dbReference>
<evidence type="ECO:0000256" key="1">
    <source>
        <dbReference type="ARBA" id="ARBA00022729"/>
    </source>
</evidence>
<keyword evidence="2" id="KW-0812">Transmembrane</keyword>